<feature type="compositionally biased region" description="Basic and acidic residues" evidence="3">
    <location>
        <begin position="577"/>
        <end position="587"/>
    </location>
</feature>
<dbReference type="Gene3D" id="1.10.555.10">
    <property type="entry name" value="Rho GTPase activation protein"/>
    <property type="match status" value="1"/>
</dbReference>
<organism evidence="5 6">
    <name type="scientific">Pan troglodytes</name>
    <name type="common">Chimpanzee</name>
    <dbReference type="NCBI Taxonomy" id="9598"/>
    <lineage>
        <taxon>Eukaryota</taxon>
        <taxon>Metazoa</taxon>
        <taxon>Chordata</taxon>
        <taxon>Craniata</taxon>
        <taxon>Vertebrata</taxon>
        <taxon>Euteleostomi</taxon>
        <taxon>Mammalia</taxon>
        <taxon>Eutheria</taxon>
        <taxon>Euarchontoglires</taxon>
        <taxon>Primates</taxon>
        <taxon>Haplorrhini</taxon>
        <taxon>Catarrhini</taxon>
        <taxon>Hominidae</taxon>
        <taxon>Pan</taxon>
    </lineage>
</organism>
<dbReference type="GO" id="GO:0007165">
    <property type="term" value="P:signal transduction"/>
    <property type="evidence" value="ECO:0007669"/>
    <property type="project" value="InterPro"/>
</dbReference>
<evidence type="ECO:0000256" key="1">
    <source>
        <dbReference type="ARBA" id="ARBA00022468"/>
    </source>
</evidence>
<feature type="compositionally biased region" description="Polar residues" evidence="3">
    <location>
        <begin position="590"/>
        <end position="599"/>
    </location>
</feature>
<dbReference type="SUPFAM" id="SSF50044">
    <property type="entry name" value="SH3-domain"/>
    <property type="match status" value="1"/>
</dbReference>
<feature type="region of interest" description="Disordered" evidence="3">
    <location>
        <begin position="625"/>
        <end position="657"/>
    </location>
</feature>
<reference evidence="5" key="3">
    <citation type="submission" date="2025-09" db="UniProtKB">
        <authorList>
            <consortium name="Ensembl"/>
        </authorList>
    </citation>
    <scope>IDENTIFICATION</scope>
</reference>
<dbReference type="InterPro" id="IPR011993">
    <property type="entry name" value="PH-like_dom_sf"/>
</dbReference>
<dbReference type="Gene3D" id="1.20.1270.60">
    <property type="entry name" value="Arfaptin homology (AH) domain/BAR domain"/>
    <property type="match status" value="2"/>
</dbReference>
<feature type="compositionally biased region" description="Polar residues" evidence="3">
    <location>
        <begin position="557"/>
        <end position="576"/>
    </location>
</feature>
<keyword evidence="6" id="KW-1185">Reference proteome</keyword>
<evidence type="ECO:0000259" key="4">
    <source>
        <dbReference type="PROSITE" id="PS50238"/>
    </source>
</evidence>
<dbReference type="PROSITE" id="PS50238">
    <property type="entry name" value="RHOGAP"/>
    <property type="match status" value="1"/>
</dbReference>
<dbReference type="EMBL" id="AACZ04037709">
    <property type="status" value="NOT_ANNOTATED_CDS"/>
    <property type="molecule type" value="Genomic_DNA"/>
</dbReference>
<name>A0A2I3T8X1_PANTR</name>
<dbReference type="InterPro" id="IPR047225">
    <property type="entry name" value="PH_GRAF"/>
</dbReference>
<dbReference type="Proteomes" id="UP000002277">
    <property type="component" value="Chromosome 2B"/>
</dbReference>
<feature type="compositionally biased region" description="Low complexity" evidence="3">
    <location>
        <begin position="512"/>
        <end position="540"/>
    </location>
</feature>
<dbReference type="SUPFAM" id="SSF103657">
    <property type="entry name" value="BAR/IMD domain-like"/>
    <property type="match status" value="1"/>
</dbReference>
<dbReference type="InterPro" id="IPR008936">
    <property type="entry name" value="Rho_GTPase_activation_prot"/>
</dbReference>
<feature type="region of interest" description="Disordered" evidence="3">
    <location>
        <begin position="462"/>
        <end position="609"/>
    </location>
</feature>
<dbReference type="GeneTree" id="ENSGT00940000155492"/>
<dbReference type="Pfam" id="PF16746">
    <property type="entry name" value="BAR_3"/>
    <property type="match status" value="2"/>
</dbReference>
<evidence type="ECO:0000313" key="5">
    <source>
        <dbReference type="Ensembl" id="ENSPTRP00000085318.1"/>
    </source>
</evidence>
<feature type="compositionally biased region" description="Polar residues" evidence="3">
    <location>
        <begin position="626"/>
        <end position="643"/>
    </location>
</feature>
<protein>
    <recommendedName>
        <fullName evidence="4">Rho-GAP domain-containing protein</fullName>
    </recommendedName>
</protein>
<dbReference type="InterPro" id="IPR047234">
    <property type="entry name" value="GRAF_fam"/>
</dbReference>
<dbReference type="PANTHER" id="PTHR12552">
    <property type="entry name" value="OLIGOPHRENIN 1"/>
    <property type="match status" value="1"/>
</dbReference>
<reference evidence="5" key="2">
    <citation type="submission" date="2025-08" db="UniProtKB">
        <authorList>
            <consortium name="Ensembl"/>
        </authorList>
    </citation>
    <scope>IDENTIFICATION</scope>
</reference>
<dbReference type="GO" id="GO:0005737">
    <property type="term" value="C:cytoplasm"/>
    <property type="evidence" value="ECO:0007669"/>
    <property type="project" value="InterPro"/>
</dbReference>
<evidence type="ECO:0000313" key="6">
    <source>
        <dbReference type="Proteomes" id="UP000002277"/>
    </source>
</evidence>
<dbReference type="SUPFAM" id="SSF50729">
    <property type="entry name" value="PH domain-like"/>
    <property type="match status" value="1"/>
</dbReference>
<dbReference type="AlphaFoldDB" id="A0A2I3T8X1"/>
<accession>A0A2I3T8X1</accession>
<dbReference type="Gene3D" id="2.30.29.30">
    <property type="entry name" value="Pleckstrin-homology domain (PH domain)/Phosphotyrosine-binding domain (PTB)"/>
    <property type="match status" value="1"/>
</dbReference>
<feature type="compositionally biased region" description="Polar residues" evidence="3">
    <location>
        <begin position="475"/>
        <end position="493"/>
    </location>
</feature>
<dbReference type="SUPFAM" id="SSF48350">
    <property type="entry name" value="GTPase activation domain, GAP"/>
    <property type="match status" value="1"/>
</dbReference>
<feature type="coiled-coil region" evidence="2">
    <location>
        <begin position="191"/>
        <end position="225"/>
    </location>
</feature>
<evidence type="ECO:0000256" key="3">
    <source>
        <dbReference type="SAM" id="MobiDB-lite"/>
    </source>
</evidence>
<dbReference type="InterPro" id="IPR027267">
    <property type="entry name" value="AH/BAR_dom_sf"/>
</dbReference>
<feature type="domain" description="Rho-GAP" evidence="4">
    <location>
        <begin position="292"/>
        <end position="473"/>
    </location>
</feature>
<dbReference type="InterPro" id="IPR004148">
    <property type="entry name" value="BAR_dom"/>
</dbReference>
<dbReference type="SMART" id="SM00324">
    <property type="entry name" value="RhoGAP"/>
    <property type="match status" value="1"/>
</dbReference>
<dbReference type="InterPro" id="IPR000198">
    <property type="entry name" value="RhoGAP_dom"/>
</dbReference>
<dbReference type="PANTHER" id="PTHR12552:SF3">
    <property type="entry name" value="RHO GTPASE-ACTIVATING PROTEIN 42"/>
    <property type="match status" value="1"/>
</dbReference>
<dbReference type="InParanoid" id="A0A2I3T8X1"/>
<reference evidence="5 6" key="1">
    <citation type="journal article" date="2005" name="Nature">
        <title>Initial sequence of the chimpanzee genome and comparison with the human genome.</title>
        <authorList>
            <consortium name="Chimpanzee sequencing and analysis consortium"/>
        </authorList>
    </citation>
    <scope>NUCLEOTIDE SEQUENCE [LARGE SCALE GENOMIC DNA]</scope>
</reference>
<sequence length="768" mass="86025">MGLPTLEFSDSYLDSRDFRERLQCHETELERTKFIKELIKEGSLLTGALRTGNEHASTQIGDLSMAVQKISQSLQDFQFECIDNAETDDEISITQSLKEFARLLIAVEEERQRLIQNANDVLIAPLEKFRKEQIGAHLNLSAKKKESHLQEADTQIDRAHQNFYEKKKEYVFKIQAVQEKKKFEFEFAPHKQQLQFDLQNTRNNFESTRQEVEGLMQRMKSANQDYRPPSQWTMEGYPCVQEKRPLAHRKCSKSCIRRKTDSIDKHFCFDIQVVESHGIITLQAFSEANRKLWLEAMDGKEPIYTVPDIISKKEEMYLNEAGFNFVRNCIQPVETSGITLLGGVNPKVQKLVNIIFSPKSPPDIDIELWDNKTMSGLKNHLRCFAAPLMTYKVEAVHALVCKLPEKNREMLDILIKHLVKVSLHSQQNLITVSNLGVIFGPTLMRFQNIVLEILTEHDETMFHTAPDPSTPLPQPQSRSGSQKTQAICLSTGSRKPRGTCTPCLAEPDSDSYRSSPDSTPMRSNKSLSSLSSEQNSTTKSASCQPREKSGGIPWIATPSSSHGQKSLGRWTTSPESISREDATKTDAESDCQSVASVTSPGDKGPYGLSGLKRASASSLRSISAAEGNTSYSGSIQNLTSVGSKETPKASNPDLPPKMCRRLRLDIASSNGYQRTGSVVAAKAQLFENVGSPKPVSSGHQAKAMYSCKAESDIFQRGQSVEPGWLKATYEGKMGLVPENYVVFLYYYLVDGSIFMVSMVTNNKCYDFI</sequence>
<dbReference type="Ensembl" id="ENSPTRT00000095688.1">
    <property type="protein sequence ID" value="ENSPTRP00000085318.1"/>
    <property type="gene ID" value="ENSPTRG00000049059.1"/>
</dbReference>
<dbReference type="OMA" id="CIRMVEM"/>
<keyword evidence="2" id="KW-0175">Coiled coil</keyword>
<dbReference type="CDD" id="cd01249">
    <property type="entry name" value="BAR-PH_GRAF_family"/>
    <property type="match status" value="1"/>
</dbReference>
<dbReference type="FunFam" id="1.20.1270.60:FF:000074">
    <property type="entry name" value="Rho GTPase-activating protein 42"/>
    <property type="match status" value="1"/>
</dbReference>
<evidence type="ECO:0000256" key="2">
    <source>
        <dbReference type="SAM" id="Coils"/>
    </source>
</evidence>
<dbReference type="InterPro" id="IPR036028">
    <property type="entry name" value="SH3-like_dom_sf"/>
</dbReference>
<dbReference type="Pfam" id="PF00620">
    <property type="entry name" value="RhoGAP"/>
    <property type="match status" value="1"/>
</dbReference>
<keyword evidence="1" id="KW-0343">GTPase activation</keyword>
<dbReference type="GO" id="GO:0005096">
    <property type="term" value="F:GTPase activator activity"/>
    <property type="evidence" value="ECO:0000318"/>
    <property type="project" value="GO_Central"/>
</dbReference>
<proteinExistence type="predicted"/>